<sequence>MAWSTRQLADLAGTTLRTVRHYHEVGLLPEPERRANGYKRYGPRHLVRLLRILRLTGLGFSLAQIAEMNETDDHPGEALRRLDAELASTIERLQRVRAELAVLLHQEAPPDLPAELATVTVASRMTEADRSFMTVMSRVASPESLMVYRDMLEAGPPAPEVTAFDDLPADADEATRQAVAENLVPYTRELSARYPGMLKPKVDSAAGWRQVGETIVLAVLDLYNPAQVDVLKRITKLIAPPADPG</sequence>
<dbReference type="InterPro" id="IPR009061">
    <property type="entry name" value="DNA-bd_dom_put_sf"/>
</dbReference>
<feature type="domain" description="HTH merR-type" evidence="2">
    <location>
        <begin position="2"/>
        <end position="71"/>
    </location>
</feature>
<organism evidence="3 4">
    <name type="scientific">Crossiella equi</name>
    <dbReference type="NCBI Taxonomy" id="130796"/>
    <lineage>
        <taxon>Bacteria</taxon>
        <taxon>Bacillati</taxon>
        <taxon>Actinomycetota</taxon>
        <taxon>Actinomycetes</taxon>
        <taxon>Pseudonocardiales</taxon>
        <taxon>Pseudonocardiaceae</taxon>
        <taxon>Crossiella</taxon>
    </lineage>
</organism>
<dbReference type="PANTHER" id="PTHR30204">
    <property type="entry name" value="REDOX-CYCLING DRUG-SENSING TRANSCRIPTIONAL ACTIVATOR SOXR"/>
    <property type="match status" value="1"/>
</dbReference>
<name>A0ABS5A5H8_9PSEU</name>
<evidence type="ECO:0000256" key="1">
    <source>
        <dbReference type="ARBA" id="ARBA00023125"/>
    </source>
</evidence>
<keyword evidence="1 3" id="KW-0238">DNA-binding</keyword>
<dbReference type="EMBL" id="JAGIOO010000001">
    <property type="protein sequence ID" value="MBP2471546.1"/>
    <property type="molecule type" value="Genomic_DNA"/>
</dbReference>
<gene>
    <name evidence="3" type="ORF">JOF53_000418</name>
</gene>
<dbReference type="SMART" id="SM00422">
    <property type="entry name" value="HTH_MERR"/>
    <property type="match status" value="1"/>
</dbReference>
<evidence type="ECO:0000313" key="4">
    <source>
        <dbReference type="Proteomes" id="UP001519363"/>
    </source>
</evidence>
<dbReference type="CDD" id="cd00592">
    <property type="entry name" value="HTH_MerR-like"/>
    <property type="match status" value="1"/>
</dbReference>
<dbReference type="InterPro" id="IPR047057">
    <property type="entry name" value="MerR_fam"/>
</dbReference>
<dbReference type="Proteomes" id="UP001519363">
    <property type="component" value="Unassembled WGS sequence"/>
</dbReference>
<keyword evidence="4" id="KW-1185">Reference proteome</keyword>
<protein>
    <submittedName>
        <fullName evidence="3">DNA-binding transcriptional MerR regulator</fullName>
    </submittedName>
</protein>
<dbReference type="InterPro" id="IPR000551">
    <property type="entry name" value="MerR-type_HTH_dom"/>
</dbReference>
<dbReference type="RefSeq" id="WP_086782727.1">
    <property type="nucleotide sequence ID" value="NZ_JAGIOO010000001.1"/>
</dbReference>
<dbReference type="Pfam" id="PF13411">
    <property type="entry name" value="MerR_1"/>
    <property type="match status" value="1"/>
</dbReference>
<evidence type="ECO:0000313" key="3">
    <source>
        <dbReference type="EMBL" id="MBP2471546.1"/>
    </source>
</evidence>
<dbReference type="Gene3D" id="1.10.1660.10">
    <property type="match status" value="1"/>
</dbReference>
<accession>A0ABS5A5H8</accession>
<proteinExistence type="predicted"/>
<dbReference type="GO" id="GO:0003677">
    <property type="term" value="F:DNA binding"/>
    <property type="evidence" value="ECO:0007669"/>
    <property type="project" value="UniProtKB-KW"/>
</dbReference>
<dbReference type="PROSITE" id="PS50937">
    <property type="entry name" value="HTH_MERR_2"/>
    <property type="match status" value="1"/>
</dbReference>
<evidence type="ECO:0000259" key="2">
    <source>
        <dbReference type="PROSITE" id="PS50937"/>
    </source>
</evidence>
<comment type="caution">
    <text evidence="3">The sequence shown here is derived from an EMBL/GenBank/DDBJ whole genome shotgun (WGS) entry which is preliminary data.</text>
</comment>
<dbReference type="PANTHER" id="PTHR30204:SF93">
    <property type="entry name" value="HTH MERR-TYPE DOMAIN-CONTAINING PROTEIN"/>
    <property type="match status" value="1"/>
</dbReference>
<dbReference type="SUPFAM" id="SSF46955">
    <property type="entry name" value="Putative DNA-binding domain"/>
    <property type="match status" value="1"/>
</dbReference>
<reference evidence="3 4" key="1">
    <citation type="submission" date="2021-03" db="EMBL/GenBank/DDBJ databases">
        <title>Sequencing the genomes of 1000 actinobacteria strains.</title>
        <authorList>
            <person name="Klenk H.-P."/>
        </authorList>
    </citation>
    <scope>NUCLEOTIDE SEQUENCE [LARGE SCALE GENOMIC DNA]</scope>
    <source>
        <strain evidence="3 4">DSM 44580</strain>
    </source>
</reference>